<dbReference type="GO" id="GO:0005509">
    <property type="term" value="F:calcium ion binding"/>
    <property type="evidence" value="ECO:0007669"/>
    <property type="project" value="InterPro"/>
</dbReference>
<dbReference type="GO" id="GO:0005576">
    <property type="term" value="C:extracellular region"/>
    <property type="evidence" value="ECO:0007669"/>
    <property type="project" value="UniProtKB-SubCell"/>
</dbReference>
<dbReference type="AlphaFoldDB" id="A0AAN0NLM8"/>
<dbReference type="SUPFAM" id="SSF51120">
    <property type="entry name" value="beta-Roll"/>
    <property type="match status" value="7"/>
</dbReference>
<organism evidence="9 10">
    <name type="scientific">Yoonia rhodophyticola</name>
    <dbReference type="NCBI Taxonomy" id="3137370"/>
    <lineage>
        <taxon>Bacteria</taxon>
        <taxon>Pseudomonadati</taxon>
        <taxon>Pseudomonadota</taxon>
        <taxon>Alphaproteobacteria</taxon>
        <taxon>Rhodobacterales</taxon>
        <taxon>Paracoccaceae</taxon>
        <taxon>Yoonia</taxon>
    </lineage>
</organism>
<keyword evidence="7" id="KW-0472">Membrane</keyword>
<feature type="compositionally biased region" description="Polar residues" evidence="8">
    <location>
        <begin position="364"/>
        <end position="373"/>
    </location>
</feature>
<dbReference type="GO" id="GO:0016020">
    <property type="term" value="C:membrane"/>
    <property type="evidence" value="ECO:0007669"/>
    <property type="project" value="UniProtKB-SubCell"/>
</dbReference>
<keyword evidence="4" id="KW-0800">Toxin</keyword>
<feature type="region of interest" description="Disordered" evidence="8">
    <location>
        <begin position="1"/>
        <end position="65"/>
    </location>
</feature>
<dbReference type="InterPro" id="IPR018511">
    <property type="entry name" value="Hemolysin-typ_Ca-bd_CS"/>
</dbReference>
<evidence type="ECO:0000256" key="6">
    <source>
        <dbReference type="ARBA" id="ARBA00023026"/>
    </source>
</evidence>
<dbReference type="PANTHER" id="PTHR38340:SF1">
    <property type="entry name" value="S-LAYER PROTEIN"/>
    <property type="match status" value="1"/>
</dbReference>
<dbReference type="EMBL" id="CP151767">
    <property type="protein sequence ID" value="WZU69045.1"/>
    <property type="molecule type" value="Genomic_DNA"/>
</dbReference>
<evidence type="ECO:0000256" key="8">
    <source>
        <dbReference type="SAM" id="MobiDB-lite"/>
    </source>
</evidence>
<evidence type="ECO:0000256" key="4">
    <source>
        <dbReference type="ARBA" id="ARBA00022656"/>
    </source>
</evidence>
<reference evidence="9" key="1">
    <citation type="submission" date="2024-08" db="EMBL/GenBank/DDBJ databases">
        <title>Phylogenomic analyses of a clade within the roseobacter group suggest taxonomic reassignments of species of the genera Aestuariivita, Citreicella, Loktanella, Nautella, Pelagibaca, Ruegeria, Thalassobius, Thiobacimonas and Tropicibacter, and the proposal o.</title>
        <authorList>
            <person name="Jeon C.O."/>
        </authorList>
    </citation>
    <scope>NUCLEOTIDE SEQUENCE</scope>
    <source>
        <strain evidence="9">SS1-5</strain>
    </source>
</reference>
<gene>
    <name evidence="9" type="ORF">AABB31_09370</name>
</gene>
<dbReference type="PRINTS" id="PR01488">
    <property type="entry name" value="RTXTOXINA"/>
</dbReference>
<dbReference type="PROSITE" id="PS00330">
    <property type="entry name" value="HEMOLYSIN_CALCIUM"/>
    <property type="match status" value="14"/>
</dbReference>
<dbReference type="InterPro" id="IPR050557">
    <property type="entry name" value="RTX_toxin/Mannuronan_C5-epim"/>
</dbReference>
<keyword evidence="10" id="KW-1185">Reference proteome</keyword>
<keyword evidence="6" id="KW-0843">Virulence</keyword>
<feature type="compositionally biased region" description="Basic and acidic residues" evidence="8">
    <location>
        <begin position="31"/>
        <end position="49"/>
    </location>
</feature>
<evidence type="ECO:0000256" key="1">
    <source>
        <dbReference type="ARBA" id="ARBA00004370"/>
    </source>
</evidence>
<feature type="compositionally biased region" description="Basic and acidic residues" evidence="8">
    <location>
        <begin position="570"/>
        <end position="579"/>
    </location>
</feature>
<comment type="subcellular location">
    <subcellularLocation>
        <location evidence="1">Membrane</location>
    </subcellularLocation>
    <subcellularLocation>
        <location evidence="2">Secreted</location>
    </subcellularLocation>
</comment>
<evidence type="ECO:0000256" key="2">
    <source>
        <dbReference type="ARBA" id="ARBA00004613"/>
    </source>
</evidence>
<dbReference type="InterPro" id="IPR003995">
    <property type="entry name" value="RTX_toxin_determinant-A"/>
</dbReference>
<feature type="region of interest" description="Disordered" evidence="8">
    <location>
        <begin position="557"/>
        <end position="615"/>
    </location>
</feature>
<dbReference type="GO" id="GO:0090729">
    <property type="term" value="F:toxin activity"/>
    <property type="evidence" value="ECO:0007669"/>
    <property type="project" value="UniProtKB-KW"/>
</dbReference>
<accession>A0AAN0NLM8</accession>
<dbReference type="RefSeq" id="WP_342078337.1">
    <property type="nucleotide sequence ID" value="NZ_CP151767.2"/>
</dbReference>
<name>A0AAN0NLM8_9RHOB</name>
<keyword evidence="3" id="KW-0964">Secreted</keyword>
<dbReference type="InterPro" id="IPR001343">
    <property type="entry name" value="Hemolysn_Ca-bd"/>
</dbReference>
<protein>
    <submittedName>
        <fullName evidence="9">Calcium-binding protein</fullName>
    </submittedName>
</protein>
<dbReference type="Gene3D" id="2.150.10.10">
    <property type="entry name" value="Serralysin-like metalloprotease, C-terminal"/>
    <property type="match status" value="7"/>
</dbReference>
<feature type="region of interest" description="Disordered" evidence="8">
    <location>
        <begin position="284"/>
        <end position="378"/>
    </location>
</feature>
<dbReference type="Proteomes" id="UP001470809">
    <property type="component" value="Chromosome"/>
</dbReference>
<dbReference type="PRINTS" id="PR00313">
    <property type="entry name" value="CABNDNGRPT"/>
</dbReference>
<evidence type="ECO:0000256" key="7">
    <source>
        <dbReference type="ARBA" id="ARBA00023136"/>
    </source>
</evidence>
<proteinExistence type="predicted"/>
<dbReference type="KEGG" id="yrh:AABB31_09370"/>
<dbReference type="PANTHER" id="PTHR38340">
    <property type="entry name" value="S-LAYER PROTEIN"/>
    <property type="match status" value="1"/>
</dbReference>
<evidence type="ECO:0000313" key="9">
    <source>
        <dbReference type="EMBL" id="WZU69045.1"/>
    </source>
</evidence>
<evidence type="ECO:0000313" key="10">
    <source>
        <dbReference type="Proteomes" id="UP001470809"/>
    </source>
</evidence>
<dbReference type="Pfam" id="PF00353">
    <property type="entry name" value="HemolysinCabind"/>
    <property type="match status" value="14"/>
</dbReference>
<sequence length="1070" mass="110206">MDGINETGTNGNDILDGTDGDDTLKGGRGNDIIDGRAGDDLIEGGDGRDALTGGTGDDVIRGGDGNDFIRGGEGADNIDGGRGVDTATYSDSDEAVTVSLNQGTTPQGGGDAEGDVLRNIENLNGSAFNDRLIGNNNANVIKGGDGNDTISGGGGRDVIEAGNGDDRVVVRDGAGRSFDGGAGFDTLITFNNVGLNGDDEVTNFEALEIRESDNSDVRLRLDADQVTFEQIRFISQNDRDALIEIFGDGTEVLDLSTANLTGFGEGDLFRYIGNDTDETVTGTELGDHLEGRNGNDTLNGGAGDDLLEGGNGRDSLNGGTGDDDIRGGDGNDFIRGGAGADNIDGGRGVDTATYSDSDEAVTVSLRQGTQPQRGGNAEGDVLRSIENINGSAFNDRLIGNDSSNVIKGGNGNDIIDGRGGRDIVEGGNGDDTIVARNSSFAQTYDGGAGNDTLQTISRVELRTDTISSIENLVIRASTREDAVARLNSSQMDFETITFNSANGRAGVVDVRLDTDNVDLSDIAFNGFVDGRDQVEIVANNDRNEIIGSEVNDFVRAGGGNDVVSTGAGNDDIRGGDGRDALSGGAGDDEIRGEDGNDSIRGGAGADLIDGGSGTDTAVYSDSAEGVTVSLNQGTNPQQGGDAQGDVLRGIENIRASNHDDRLTGNNGANFIQGLDGDDVIEGLGGRDTIQAGDGDDTVIVQDGANRSFDGGAGFDTLRVADRVGLNSDDEVTNFEALEIIGQDRTAVVRLDADQVTFEEITYDSQNGRAVEIEVFGDGSDTVDLSNIALIGLDDEDQFFFFGDDGDETVTGTALGDRLEGRNGNDVLNGEGGNDELVGGNGNDVLNGGNGADRLFGQDGNDVLVGGAGSDRLDGGRGVDEVDYSASAEGIDIVLDNGNRRGDGGDAAGDQLVSIENVTGTAFADLVRGSNAENRIEAGAGNDVVDGLSGDDVLIGEAGNDVLDGGRGEDLLIGGIGDDVLTGGANADTFRFTERDGFGDDVVTDFEIIDTIQLLAGDGVNGFDDLEIFQTASDVGGGDTRTDTVIAFGDDSITLQGVDFALQEGNFDFFG</sequence>
<evidence type="ECO:0000256" key="5">
    <source>
        <dbReference type="ARBA" id="ARBA00022737"/>
    </source>
</evidence>
<keyword evidence="5" id="KW-0677">Repeat</keyword>
<dbReference type="InterPro" id="IPR011049">
    <property type="entry name" value="Serralysin-like_metalloprot_C"/>
</dbReference>
<evidence type="ECO:0000256" key="3">
    <source>
        <dbReference type="ARBA" id="ARBA00022525"/>
    </source>
</evidence>